<dbReference type="Proteomes" id="UP000254808">
    <property type="component" value="Chromosome"/>
</dbReference>
<evidence type="ECO:0000313" key="2">
    <source>
        <dbReference type="Proteomes" id="UP000254808"/>
    </source>
</evidence>
<accession>A0A345UNY6</accession>
<protein>
    <submittedName>
        <fullName evidence="1">Uncharacterized protein</fullName>
    </submittedName>
</protein>
<reference evidence="1 2" key="1">
    <citation type="submission" date="2018-03" db="EMBL/GenBank/DDBJ databases">
        <title>Phenotypic and genomic properties of Cyclonatronum proteinivorum gen. nov., sp. nov., a haloalkaliphilic bacteroidete from soda lakes possessing Na+-translocating rhodopsin.</title>
        <authorList>
            <person name="Toshchakov S.V."/>
            <person name="Korzhenkov A."/>
            <person name="Samarov N.I."/>
            <person name="Kublanov I.V."/>
            <person name="Muntyan M.S."/>
            <person name="Sorokin D.Y."/>
        </authorList>
    </citation>
    <scope>NUCLEOTIDE SEQUENCE [LARGE SCALE GENOMIC DNA]</scope>
    <source>
        <strain evidence="1 2">Omega</strain>
    </source>
</reference>
<dbReference type="AlphaFoldDB" id="A0A345UNY6"/>
<sequence length="146" mass="16240">MNASLLKKRKSLLALLLSGCTVAALLLLLIPPPQKYLLEDLGTLDRLITQSFADHGIPPGRLQVRATEVDSLLTRRDYSIQLARSFPATRVHIAIAQGAYPYGVQVKGRYNQDETALHLTLSYRNTLLRTLEMRFSDSAEPLIPSP</sequence>
<dbReference type="KEGG" id="cprv:CYPRO_2951"/>
<evidence type="ECO:0000313" key="1">
    <source>
        <dbReference type="EMBL" id="AXJ02188.1"/>
    </source>
</evidence>
<dbReference type="RefSeq" id="WP_114985309.1">
    <property type="nucleotide sequence ID" value="NZ_CP027806.1"/>
</dbReference>
<dbReference type="EMBL" id="CP027806">
    <property type="protein sequence ID" value="AXJ02188.1"/>
    <property type="molecule type" value="Genomic_DNA"/>
</dbReference>
<keyword evidence="2" id="KW-1185">Reference proteome</keyword>
<organism evidence="1 2">
    <name type="scientific">Cyclonatronum proteinivorum</name>
    <dbReference type="NCBI Taxonomy" id="1457365"/>
    <lineage>
        <taxon>Bacteria</taxon>
        <taxon>Pseudomonadati</taxon>
        <taxon>Balneolota</taxon>
        <taxon>Balneolia</taxon>
        <taxon>Balneolales</taxon>
        <taxon>Cyclonatronaceae</taxon>
        <taxon>Cyclonatronum</taxon>
    </lineage>
</organism>
<proteinExistence type="predicted"/>
<gene>
    <name evidence="1" type="ORF">CYPRO_2951</name>
</gene>
<name>A0A345UNY6_9BACT</name>